<dbReference type="GO" id="GO:0015297">
    <property type="term" value="F:antiporter activity"/>
    <property type="evidence" value="ECO:0007669"/>
    <property type="project" value="InterPro"/>
</dbReference>
<feature type="transmembrane region" description="Helical" evidence="2">
    <location>
        <begin position="104"/>
        <end position="127"/>
    </location>
</feature>
<dbReference type="InterPro" id="IPR002528">
    <property type="entry name" value="MATE_fam"/>
</dbReference>
<name>A0A0F9BRL1_9ZZZZ</name>
<evidence type="ECO:0008006" key="4">
    <source>
        <dbReference type="Google" id="ProtNLM"/>
    </source>
</evidence>
<evidence type="ECO:0000256" key="1">
    <source>
        <dbReference type="ARBA" id="ARBA00022448"/>
    </source>
</evidence>
<protein>
    <recommendedName>
        <fullName evidence="4">Polysaccharide biosynthesis protein C-terminal domain-containing protein</fullName>
    </recommendedName>
</protein>
<feature type="transmembrane region" description="Helical" evidence="2">
    <location>
        <begin position="185"/>
        <end position="201"/>
    </location>
</feature>
<dbReference type="GO" id="GO:0042910">
    <property type="term" value="F:xenobiotic transmembrane transporter activity"/>
    <property type="evidence" value="ECO:0007669"/>
    <property type="project" value="InterPro"/>
</dbReference>
<keyword evidence="1" id="KW-0813">Transport</keyword>
<keyword evidence="2" id="KW-0472">Membrane</keyword>
<comment type="caution">
    <text evidence="3">The sequence shown here is derived from an EMBL/GenBank/DDBJ whole genome shotgun (WGS) entry which is preliminary data.</text>
</comment>
<gene>
    <name evidence="3" type="ORF">LCGC14_2494800</name>
</gene>
<dbReference type="PANTHER" id="PTHR43298:SF2">
    <property type="entry name" value="FMN_FAD EXPORTER YEEO-RELATED"/>
    <property type="match status" value="1"/>
</dbReference>
<dbReference type="EMBL" id="LAZR01039632">
    <property type="protein sequence ID" value="KKL16512.1"/>
    <property type="molecule type" value="Genomic_DNA"/>
</dbReference>
<dbReference type="Pfam" id="PF01554">
    <property type="entry name" value="MatE"/>
    <property type="match status" value="1"/>
</dbReference>
<reference evidence="3" key="1">
    <citation type="journal article" date="2015" name="Nature">
        <title>Complex archaea that bridge the gap between prokaryotes and eukaryotes.</title>
        <authorList>
            <person name="Spang A."/>
            <person name="Saw J.H."/>
            <person name="Jorgensen S.L."/>
            <person name="Zaremba-Niedzwiedzka K."/>
            <person name="Martijn J."/>
            <person name="Lind A.E."/>
            <person name="van Eijk R."/>
            <person name="Schleper C."/>
            <person name="Guy L."/>
            <person name="Ettema T.J."/>
        </authorList>
    </citation>
    <scope>NUCLEOTIDE SEQUENCE</scope>
</reference>
<feature type="transmembrane region" description="Helical" evidence="2">
    <location>
        <begin position="32"/>
        <end position="59"/>
    </location>
</feature>
<organism evidence="3">
    <name type="scientific">marine sediment metagenome</name>
    <dbReference type="NCBI Taxonomy" id="412755"/>
    <lineage>
        <taxon>unclassified sequences</taxon>
        <taxon>metagenomes</taxon>
        <taxon>ecological metagenomes</taxon>
    </lineage>
</organism>
<feature type="transmembrane region" description="Helical" evidence="2">
    <location>
        <begin position="134"/>
        <end position="157"/>
    </location>
</feature>
<evidence type="ECO:0000256" key="2">
    <source>
        <dbReference type="SAM" id="Phobius"/>
    </source>
</evidence>
<keyword evidence="2" id="KW-1133">Transmembrane helix</keyword>
<dbReference type="InterPro" id="IPR050222">
    <property type="entry name" value="MATE_MdtK"/>
</dbReference>
<dbReference type="AlphaFoldDB" id="A0A0F9BRL1"/>
<keyword evidence="2" id="KW-0812">Transmembrane</keyword>
<accession>A0A0F9BRL1</accession>
<sequence length="203" mass="22662">MIFWLFAFLRMGSTGLTARAWGADDHRRCLELLAQSLVLAVLLGSMLVIFQASLLTTVLNLIKPSDEVRILAFEYCQIRIFAAPATLGTLCAMGWLLGLQRAKATLLLVLLTNLANIGLDFLFIVGLDMNSKGAAWASFTAELFGFALALVLVAMQLSKMNGSINRSHLYQWPRYRELLRVNRHLFIRTACLVFIMVFFTAQG</sequence>
<feature type="non-terminal residue" evidence="3">
    <location>
        <position position="203"/>
    </location>
</feature>
<feature type="transmembrane region" description="Helical" evidence="2">
    <location>
        <begin position="80"/>
        <end position="98"/>
    </location>
</feature>
<evidence type="ECO:0000313" key="3">
    <source>
        <dbReference type="EMBL" id="KKL16512.1"/>
    </source>
</evidence>
<dbReference type="PANTHER" id="PTHR43298">
    <property type="entry name" value="MULTIDRUG RESISTANCE PROTEIN NORM-RELATED"/>
    <property type="match status" value="1"/>
</dbReference>
<proteinExistence type="predicted"/>
<dbReference type="GO" id="GO:0005886">
    <property type="term" value="C:plasma membrane"/>
    <property type="evidence" value="ECO:0007669"/>
    <property type="project" value="TreeGrafter"/>
</dbReference>